<evidence type="ECO:0000256" key="3">
    <source>
        <dbReference type="SAM" id="MobiDB-lite"/>
    </source>
</evidence>
<dbReference type="InterPro" id="IPR011990">
    <property type="entry name" value="TPR-like_helical_dom_sf"/>
</dbReference>
<dbReference type="AlphaFoldDB" id="A0A5B8MN46"/>
<dbReference type="InterPro" id="IPR019734">
    <property type="entry name" value="TPR_rpt"/>
</dbReference>
<dbReference type="Pfam" id="PF14559">
    <property type="entry name" value="TPR_19"/>
    <property type="match status" value="1"/>
</dbReference>
<dbReference type="SMART" id="SM00028">
    <property type="entry name" value="TPR"/>
    <property type="match status" value="6"/>
</dbReference>
<dbReference type="GO" id="GO:0045842">
    <property type="term" value="P:positive regulation of mitotic metaphase/anaphase transition"/>
    <property type="evidence" value="ECO:0007669"/>
    <property type="project" value="TreeGrafter"/>
</dbReference>
<dbReference type="PANTHER" id="PTHR12558:SF36">
    <property type="entry name" value="ANAPHASE-PROMOTING COMPLEX SUBUNIT 7"/>
    <property type="match status" value="1"/>
</dbReference>
<dbReference type="Proteomes" id="UP000316726">
    <property type="component" value="Chromosome 6"/>
</dbReference>
<dbReference type="EMBL" id="CP031039">
    <property type="protein sequence ID" value="QDZ21986.1"/>
    <property type="molecule type" value="Genomic_DNA"/>
</dbReference>
<accession>A0A5B8MN46</accession>
<feature type="region of interest" description="Disordered" evidence="3">
    <location>
        <begin position="559"/>
        <end position="583"/>
    </location>
</feature>
<feature type="repeat" description="TPR" evidence="2">
    <location>
        <begin position="506"/>
        <end position="539"/>
    </location>
</feature>
<dbReference type="Gene3D" id="1.25.40.10">
    <property type="entry name" value="Tetratricopeptide repeat domain"/>
    <property type="match status" value="4"/>
</dbReference>
<dbReference type="OrthoDB" id="308440at2759"/>
<evidence type="ECO:0000256" key="1">
    <source>
        <dbReference type="ARBA" id="ARBA00022803"/>
    </source>
</evidence>
<evidence type="ECO:0000256" key="2">
    <source>
        <dbReference type="PROSITE-ProRule" id="PRU00339"/>
    </source>
</evidence>
<proteinExistence type="predicted"/>
<dbReference type="PANTHER" id="PTHR12558">
    <property type="entry name" value="CELL DIVISION CYCLE 16,23,27"/>
    <property type="match status" value="1"/>
</dbReference>
<feature type="compositionally biased region" description="Acidic residues" evidence="3">
    <location>
        <begin position="560"/>
        <end position="583"/>
    </location>
</feature>
<dbReference type="GO" id="GO:0016567">
    <property type="term" value="P:protein ubiquitination"/>
    <property type="evidence" value="ECO:0007669"/>
    <property type="project" value="TreeGrafter"/>
</dbReference>
<dbReference type="PROSITE" id="PS50005">
    <property type="entry name" value="TPR"/>
    <property type="match status" value="2"/>
</dbReference>
<keyword evidence="5" id="KW-1185">Reference proteome</keyword>
<dbReference type="Pfam" id="PF13428">
    <property type="entry name" value="TPR_14"/>
    <property type="match status" value="1"/>
</dbReference>
<feature type="repeat" description="TPR" evidence="2">
    <location>
        <begin position="371"/>
        <end position="404"/>
    </location>
</feature>
<organism evidence="4 5">
    <name type="scientific">Chloropicon primus</name>
    <dbReference type="NCBI Taxonomy" id="1764295"/>
    <lineage>
        <taxon>Eukaryota</taxon>
        <taxon>Viridiplantae</taxon>
        <taxon>Chlorophyta</taxon>
        <taxon>Chloropicophyceae</taxon>
        <taxon>Chloropicales</taxon>
        <taxon>Chloropicaceae</taxon>
        <taxon>Chloropicon</taxon>
    </lineage>
</organism>
<dbReference type="GO" id="GO:0051301">
    <property type="term" value="P:cell division"/>
    <property type="evidence" value="ECO:0007669"/>
    <property type="project" value="TreeGrafter"/>
</dbReference>
<dbReference type="Pfam" id="PF13181">
    <property type="entry name" value="TPR_8"/>
    <property type="match status" value="1"/>
</dbReference>
<dbReference type="SUPFAM" id="SSF48452">
    <property type="entry name" value="TPR-like"/>
    <property type="match status" value="2"/>
</dbReference>
<keyword evidence="1 2" id="KW-0802">TPR repeat</keyword>
<reference evidence="4 5" key="1">
    <citation type="submission" date="2018-07" db="EMBL/GenBank/DDBJ databases">
        <title>The complete nuclear genome of the prasinophyte Chloropicon primus (CCMP1205).</title>
        <authorList>
            <person name="Pombert J.-F."/>
            <person name="Otis C."/>
            <person name="Turmel M."/>
            <person name="Lemieux C."/>
        </authorList>
    </citation>
    <scope>NUCLEOTIDE SEQUENCE [LARGE SCALE GENOMIC DNA]</scope>
    <source>
        <strain evidence="4 5">CCMP1205</strain>
    </source>
</reference>
<dbReference type="STRING" id="1764295.A0A5B8MN46"/>
<evidence type="ECO:0000313" key="4">
    <source>
        <dbReference type="EMBL" id="QDZ21986.1"/>
    </source>
</evidence>
<name>A0A5B8MN46_9CHLO</name>
<protein>
    <submittedName>
        <fullName evidence="4">Subunit 7 of anaphase-promoting complex</fullName>
    </submittedName>
</protein>
<evidence type="ECO:0000313" key="5">
    <source>
        <dbReference type="Proteomes" id="UP000316726"/>
    </source>
</evidence>
<dbReference type="GO" id="GO:0005680">
    <property type="term" value="C:anaphase-promoting complex"/>
    <property type="evidence" value="ECO:0007669"/>
    <property type="project" value="TreeGrafter"/>
</dbReference>
<sequence>MADAKASGEAMMREMHGCMTELLDQGVHESAEILGNFLLSTMSTSNGLSSSCRVEYLVTYAGALVGKGEHARAIAYYRQALQNCEIHARKLTGSGGFSLSLPFQGQQKSGGGDLEETEAAIKFEVAKCHMALNSPRAALAELETVSSRYRTLPLLLTLAKLYRVNGYERAAASTYRECLRLCPYAVEAWIALAELGLKLEELQGILSQHFSNGDQNAAKPGGGHEAASSWDLQSWISRFIKCHKLKRADEVEKSAVSLSSFIRVFPNNVHLLLELGQTHCMAGNYREAVSCFQHVRNVDNACMDKMDHYALALNATNNVVELNRLTHDLMRINNRKPETWVAASLYWDAKEDRLRALSYAEKGLRLDDTLAMLHLLKGNLCLKLNRPDSAVSSFRKAQTLEPNISAFEGLSKAYTAYRKHKEALVTAREAVRLMPTSTKALMLLGNVYAKQSETRDRGMKIFEKVLKSSPGSKEAILAIVDIHIANRNLVAAEHILSKHLESNVNDELHTSLAGILVESQKYGEAVEHYHIALSLNERNEEAQTGLERLEKLMKGIDPDMVSDDEIDEGQADGGNIEEESEFV</sequence>
<gene>
    <name evidence="4" type="ORF">A3770_06p45040</name>
</gene>